<proteinExistence type="predicted"/>
<dbReference type="Proteomes" id="UP000014541">
    <property type="component" value="Unassembled WGS sequence"/>
</dbReference>
<reference evidence="5 6" key="1">
    <citation type="submission" date="2013-04" db="EMBL/GenBank/DDBJ databases">
        <title>The Genome Sequence of Treponema maltophilum ATCC 51939.</title>
        <authorList>
            <consortium name="The Broad Institute Genomics Platform"/>
            <person name="Earl A."/>
            <person name="Ward D."/>
            <person name="Feldgarden M."/>
            <person name="Gevers D."/>
            <person name="Leonetti C."/>
            <person name="Blanton J.M."/>
            <person name="Dewhirst F.E."/>
            <person name="Izard J."/>
            <person name="Walker B."/>
            <person name="Young S."/>
            <person name="Zeng Q."/>
            <person name="Gargeya S."/>
            <person name="Fitzgerald M."/>
            <person name="Haas B."/>
            <person name="Abouelleil A."/>
            <person name="Allen A.W."/>
            <person name="Alvarado L."/>
            <person name="Arachchi H.M."/>
            <person name="Berlin A.M."/>
            <person name="Chapman S.B."/>
            <person name="Gainer-Dewar J."/>
            <person name="Goldberg J."/>
            <person name="Griggs A."/>
            <person name="Gujja S."/>
            <person name="Hansen M."/>
            <person name="Howarth C."/>
            <person name="Imamovic A."/>
            <person name="Ireland A."/>
            <person name="Larimer J."/>
            <person name="McCowan C."/>
            <person name="Murphy C."/>
            <person name="Pearson M."/>
            <person name="Poon T.W."/>
            <person name="Priest M."/>
            <person name="Roberts A."/>
            <person name="Saif S."/>
            <person name="Shea T."/>
            <person name="Sisk P."/>
            <person name="Sykes S."/>
            <person name="Wortman J."/>
            <person name="Nusbaum C."/>
            <person name="Birren B."/>
        </authorList>
    </citation>
    <scope>NUCLEOTIDE SEQUENCE [LARGE SCALE GENOMIC DNA]</scope>
    <source>
        <strain evidence="5 6">ATCC 51939</strain>
    </source>
</reference>
<dbReference type="OrthoDB" id="9767131at2"/>
<dbReference type="InterPro" id="IPR036388">
    <property type="entry name" value="WH-like_DNA-bd_sf"/>
</dbReference>
<dbReference type="Gene3D" id="1.10.10.10">
    <property type="entry name" value="Winged helix-like DNA-binding domain superfamily/Winged helix DNA-binding domain"/>
    <property type="match status" value="1"/>
</dbReference>
<dbReference type="InterPro" id="IPR014036">
    <property type="entry name" value="DeoR-like_C"/>
</dbReference>
<dbReference type="STRING" id="1125699.HMPREF9194_01685"/>
<dbReference type="Pfam" id="PF00455">
    <property type="entry name" value="DeoRC"/>
    <property type="match status" value="1"/>
</dbReference>
<dbReference type="EMBL" id="ATFF01000006">
    <property type="protein sequence ID" value="EPF31339.1"/>
    <property type="molecule type" value="Genomic_DNA"/>
</dbReference>
<gene>
    <name evidence="5" type="ORF">HMPREF9194_01685</name>
</gene>
<keyword evidence="1" id="KW-0805">Transcription regulation</keyword>
<keyword evidence="6" id="KW-1185">Reference proteome</keyword>
<dbReference type="PROSITE" id="PS00894">
    <property type="entry name" value="HTH_DEOR_1"/>
    <property type="match status" value="1"/>
</dbReference>
<dbReference type="SMART" id="SM01134">
    <property type="entry name" value="DeoRC"/>
    <property type="match status" value="1"/>
</dbReference>
<evidence type="ECO:0000259" key="4">
    <source>
        <dbReference type="PROSITE" id="PS51000"/>
    </source>
</evidence>
<dbReference type="GO" id="GO:0003700">
    <property type="term" value="F:DNA-binding transcription factor activity"/>
    <property type="evidence" value="ECO:0007669"/>
    <property type="project" value="InterPro"/>
</dbReference>
<dbReference type="SUPFAM" id="SSF46785">
    <property type="entry name" value="Winged helix' DNA-binding domain"/>
    <property type="match status" value="1"/>
</dbReference>
<dbReference type="SUPFAM" id="SSF100950">
    <property type="entry name" value="NagB/RpiA/CoA transferase-like"/>
    <property type="match status" value="1"/>
</dbReference>
<keyword evidence="2" id="KW-0238">DNA-binding</keyword>
<dbReference type="SMART" id="SM00420">
    <property type="entry name" value="HTH_DEOR"/>
    <property type="match status" value="1"/>
</dbReference>
<keyword evidence="3" id="KW-0804">Transcription</keyword>
<organism evidence="5 6">
    <name type="scientific">Treponema maltophilum ATCC 51939</name>
    <dbReference type="NCBI Taxonomy" id="1125699"/>
    <lineage>
        <taxon>Bacteria</taxon>
        <taxon>Pseudomonadati</taxon>
        <taxon>Spirochaetota</taxon>
        <taxon>Spirochaetia</taxon>
        <taxon>Spirochaetales</taxon>
        <taxon>Treponemataceae</taxon>
        <taxon>Treponema</taxon>
    </lineage>
</organism>
<dbReference type="InterPro" id="IPR018356">
    <property type="entry name" value="Tscrpt_reg_HTH_DeoR_CS"/>
</dbReference>
<dbReference type="PRINTS" id="PR00037">
    <property type="entry name" value="HTHLACR"/>
</dbReference>
<dbReference type="AlphaFoldDB" id="S3L3H3"/>
<dbReference type="GO" id="GO:0003677">
    <property type="term" value="F:DNA binding"/>
    <property type="evidence" value="ECO:0007669"/>
    <property type="project" value="UniProtKB-KW"/>
</dbReference>
<feature type="domain" description="HTH deoR-type" evidence="4">
    <location>
        <begin position="2"/>
        <end position="57"/>
    </location>
</feature>
<evidence type="ECO:0000256" key="2">
    <source>
        <dbReference type="ARBA" id="ARBA00023125"/>
    </source>
</evidence>
<dbReference type="Gene3D" id="3.40.50.1360">
    <property type="match status" value="1"/>
</dbReference>
<accession>S3L3H3</accession>
<dbReference type="InterPro" id="IPR037171">
    <property type="entry name" value="NagB/RpiA_transferase-like"/>
</dbReference>
<dbReference type="eggNOG" id="COG1349">
    <property type="taxonomic scope" value="Bacteria"/>
</dbReference>
<name>S3L3H3_TREMA</name>
<dbReference type="PANTHER" id="PTHR30363:SF60">
    <property type="entry name" value="HTH-TYPE TRANSCRIPTIONAL REGULATOR IOLR"/>
    <property type="match status" value="1"/>
</dbReference>
<dbReference type="PATRIC" id="fig|1125699.3.peg.1700"/>
<evidence type="ECO:0000256" key="1">
    <source>
        <dbReference type="ARBA" id="ARBA00023015"/>
    </source>
</evidence>
<dbReference type="PANTHER" id="PTHR30363">
    <property type="entry name" value="HTH-TYPE TRANSCRIPTIONAL REGULATOR SRLR-RELATED"/>
    <property type="match status" value="1"/>
</dbReference>
<dbReference type="HOGENOM" id="CLU_060699_1_4_12"/>
<sequence length="256" mass="28473">MRLERLNSLEEYVLNKGTVSLEDLAERFGVSINTIRRDLNELISRGQIKKVYGGVSSLHEAAPLPMSIRAAKNKEAKMMIGRMASDFVEDGDSIFLDSGSTTPYILPGIAQKNNVIVVTHSLTAMYEASKYPSLKVIALGGMYNQSTSSYVGISTVEALSKISINKVFIAATGVSIEHGLTNTTYFEAEIKRKVMQCSKKIILMADQSKFDFSSTISFFHFEDLYAVITDKKPGEEYLRVIERNNIRLLYEGTKAV</sequence>
<dbReference type="InterPro" id="IPR036390">
    <property type="entry name" value="WH_DNA-bd_sf"/>
</dbReference>
<evidence type="ECO:0000256" key="3">
    <source>
        <dbReference type="ARBA" id="ARBA00023163"/>
    </source>
</evidence>
<dbReference type="RefSeq" id="WP_016525950.1">
    <property type="nucleotide sequence ID" value="NZ_KE332518.1"/>
</dbReference>
<dbReference type="InterPro" id="IPR001034">
    <property type="entry name" value="DeoR_HTH"/>
</dbReference>
<comment type="caution">
    <text evidence="5">The sequence shown here is derived from an EMBL/GenBank/DDBJ whole genome shotgun (WGS) entry which is preliminary data.</text>
</comment>
<evidence type="ECO:0000313" key="6">
    <source>
        <dbReference type="Proteomes" id="UP000014541"/>
    </source>
</evidence>
<evidence type="ECO:0000313" key="5">
    <source>
        <dbReference type="EMBL" id="EPF31339.1"/>
    </source>
</evidence>
<dbReference type="Pfam" id="PF08220">
    <property type="entry name" value="HTH_DeoR"/>
    <property type="match status" value="1"/>
</dbReference>
<dbReference type="InterPro" id="IPR050313">
    <property type="entry name" value="Carb_Metab_HTH_regulators"/>
</dbReference>
<dbReference type="PROSITE" id="PS51000">
    <property type="entry name" value="HTH_DEOR_2"/>
    <property type="match status" value="1"/>
</dbReference>
<protein>
    <recommendedName>
        <fullName evidence="4">HTH deoR-type domain-containing protein</fullName>
    </recommendedName>
</protein>